<sequence>MDAPPEGRTETERETAADSGWRALRPLALRLHFYAGLLIGPLLLISAVSGLLYALSYQAEKIVYRHELTVPVGERALPLSDQLTAARDARPDGTVTAVWPGAEDDDSTRVLMSAPGVPEGKSLAVFVDPYTAEVRGELVSYGSSGALPLRTWLDSLHRDLFLGDLGRHYSELGASWLWVVALGGLLLWTGRRRARKREMLRPEPGAKGRRRVLSLHGSVGIWAVTALVLLSATGLTWSRYAGENIGAVQDQLGGTTPSVSATLEGGSGEHAGHEGHEGHGSGDTGPRRGTDIGIDRALGAAREAGIGGKMAITLPSDGTGYVVRETDATFPVHLDSVAVDPSDGRVIDELRFGDYPLLAQLTRLGIDAHMGVLLGLPNQLALAAVALSLILLILWGYRMWWHRRPTRSRRLSGGRPVPRGAWRRVPLTLLLPLVAAMALIGWFVPLLGISLVGFLLIDAVAGAVMRARATR</sequence>
<feature type="transmembrane region" description="Helical" evidence="2">
    <location>
        <begin position="446"/>
        <end position="465"/>
    </location>
</feature>
<keyword evidence="2" id="KW-0472">Membrane</keyword>
<dbReference type="PANTHER" id="PTHR34219">
    <property type="entry name" value="IRON-REGULATED INNER MEMBRANE PROTEIN-RELATED"/>
    <property type="match status" value="1"/>
</dbReference>
<comment type="caution">
    <text evidence="3">The sequence shown here is derived from an EMBL/GenBank/DDBJ whole genome shotgun (WGS) entry which is preliminary data.</text>
</comment>
<feature type="transmembrane region" description="Helical" evidence="2">
    <location>
        <begin position="421"/>
        <end position="440"/>
    </location>
</feature>
<name>A0A1Q4VBT4_9ACTN</name>
<accession>A0A1Q4VBT4</accession>
<feature type="region of interest" description="Disordered" evidence="1">
    <location>
        <begin position="251"/>
        <end position="292"/>
    </location>
</feature>
<evidence type="ECO:0000313" key="4">
    <source>
        <dbReference type="Proteomes" id="UP000186455"/>
    </source>
</evidence>
<dbReference type="STRING" id="1048205.AB852_12375"/>
<dbReference type="InterPro" id="IPR005625">
    <property type="entry name" value="PepSY-ass_TM"/>
</dbReference>
<reference evidence="3 4" key="1">
    <citation type="submission" date="2015-06" db="EMBL/GenBank/DDBJ databases">
        <title>Cloning and characterization of the uncialamcin biosynthetic gene cluster.</title>
        <authorList>
            <person name="Yan X."/>
            <person name="Huang T."/>
            <person name="Ge H."/>
            <person name="Shen B."/>
        </authorList>
    </citation>
    <scope>NUCLEOTIDE SEQUENCE [LARGE SCALE GENOMIC DNA]</scope>
    <source>
        <strain evidence="3 4">DCA2648</strain>
    </source>
</reference>
<dbReference type="Proteomes" id="UP000186455">
    <property type="component" value="Unassembled WGS sequence"/>
</dbReference>
<evidence type="ECO:0000256" key="2">
    <source>
        <dbReference type="SAM" id="Phobius"/>
    </source>
</evidence>
<feature type="transmembrane region" description="Helical" evidence="2">
    <location>
        <begin position="31"/>
        <end position="55"/>
    </location>
</feature>
<keyword evidence="2" id="KW-1133">Transmembrane helix</keyword>
<dbReference type="AlphaFoldDB" id="A0A1Q4VBT4"/>
<dbReference type="EMBL" id="LFBV01000002">
    <property type="protein sequence ID" value="OKH95286.1"/>
    <property type="molecule type" value="Genomic_DNA"/>
</dbReference>
<protein>
    <submittedName>
        <fullName evidence="3">Peptidase</fullName>
    </submittedName>
</protein>
<dbReference type="Pfam" id="PF03929">
    <property type="entry name" value="PepSY_TM"/>
    <property type="match status" value="1"/>
</dbReference>
<keyword evidence="4" id="KW-1185">Reference proteome</keyword>
<feature type="compositionally biased region" description="Polar residues" evidence="1">
    <location>
        <begin position="252"/>
        <end position="261"/>
    </location>
</feature>
<evidence type="ECO:0000313" key="3">
    <source>
        <dbReference type="EMBL" id="OKH95286.1"/>
    </source>
</evidence>
<proteinExistence type="predicted"/>
<gene>
    <name evidence="3" type="ORF">AB852_12375</name>
</gene>
<dbReference type="PANTHER" id="PTHR34219:SF1">
    <property type="entry name" value="PEPSY DOMAIN-CONTAINING PROTEIN"/>
    <property type="match status" value="1"/>
</dbReference>
<feature type="transmembrane region" description="Helical" evidence="2">
    <location>
        <begin position="212"/>
        <end position="232"/>
    </location>
</feature>
<feature type="compositionally biased region" description="Basic and acidic residues" evidence="1">
    <location>
        <begin position="270"/>
        <end position="292"/>
    </location>
</feature>
<evidence type="ECO:0000256" key="1">
    <source>
        <dbReference type="SAM" id="MobiDB-lite"/>
    </source>
</evidence>
<keyword evidence="2" id="KW-0812">Transmembrane</keyword>
<organism evidence="3 4">
    <name type="scientific">Streptomyces uncialis</name>
    <dbReference type="NCBI Taxonomy" id="1048205"/>
    <lineage>
        <taxon>Bacteria</taxon>
        <taxon>Bacillati</taxon>
        <taxon>Actinomycetota</taxon>
        <taxon>Actinomycetes</taxon>
        <taxon>Kitasatosporales</taxon>
        <taxon>Streptomycetaceae</taxon>
        <taxon>Streptomyces</taxon>
    </lineage>
</organism>
<feature type="transmembrane region" description="Helical" evidence="2">
    <location>
        <begin position="380"/>
        <end position="400"/>
    </location>
</feature>
<feature type="transmembrane region" description="Helical" evidence="2">
    <location>
        <begin position="173"/>
        <end position="191"/>
    </location>
</feature>